<comment type="caution">
    <text evidence="2">The sequence shown here is derived from an EMBL/GenBank/DDBJ whole genome shotgun (WGS) entry which is preliminary data.</text>
</comment>
<dbReference type="InterPro" id="IPR037090">
    <property type="entry name" value="57_glycoside_trans_central"/>
</dbReference>
<dbReference type="InterPro" id="IPR015293">
    <property type="entry name" value="BE_C"/>
</dbReference>
<protein>
    <recommendedName>
        <fullName evidence="1">1,4-alpha-glucan branching enzyme C-terminal domain-containing protein</fullName>
    </recommendedName>
</protein>
<dbReference type="AlphaFoldDB" id="A0A0F8Z6R7"/>
<dbReference type="InterPro" id="IPR028995">
    <property type="entry name" value="Glyco_hydro_57/38_cen_sf"/>
</dbReference>
<gene>
    <name evidence="2" type="ORF">LCGC14_2733070</name>
</gene>
<feature type="non-terminal residue" evidence="2">
    <location>
        <position position="80"/>
    </location>
</feature>
<proteinExistence type="predicted"/>
<evidence type="ECO:0000259" key="1">
    <source>
        <dbReference type="Pfam" id="PF09210"/>
    </source>
</evidence>
<feature type="domain" description="1,4-alpha-glucan branching enzyme C-terminal" evidence="1">
    <location>
        <begin position="25"/>
        <end position="80"/>
    </location>
</feature>
<reference evidence="2" key="1">
    <citation type="journal article" date="2015" name="Nature">
        <title>Complex archaea that bridge the gap between prokaryotes and eukaryotes.</title>
        <authorList>
            <person name="Spang A."/>
            <person name="Saw J.H."/>
            <person name="Jorgensen S.L."/>
            <person name="Zaremba-Niedzwiedzka K."/>
            <person name="Martijn J."/>
            <person name="Lind A.E."/>
            <person name="van Eijk R."/>
            <person name="Schleper C."/>
            <person name="Guy L."/>
            <person name="Ettema T.J."/>
        </authorList>
    </citation>
    <scope>NUCLEOTIDE SEQUENCE</scope>
</reference>
<dbReference type="Gene3D" id="1.20.1430.10">
    <property type="entry name" value="Families 57/38 glycoside transferase, middle domain"/>
    <property type="match status" value="1"/>
</dbReference>
<organism evidence="2">
    <name type="scientific">marine sediment metagenome</name>
    <dbReference type="NCBI Taxonomy" id="412755"/>
    <lineage>
        <taxon>unclassified sequences</taxon>
        <taxon>metagenomes</taxon>
        <taxon>ecological metagenomes</taxon>
    </lineage>
</organism>
<dbReference type="EMBL" id="LAZR01049526">
    <property type="protein sequence ID" value="KKK89438.1"/>
    <property type="molecule type" value="Genomic_DNA"/>
</dbReference>
<accession>A0A0F8Z6R7</accession>
<sequence length="80" mass="8917">MIAESVRFEALSAETTYTPDTSDTAENQAMTHAISQAKRELLLLQASDWGFLSHKETAGSYSRQRIREHAGNLQAIYGMI</sequence>
<dbReference type="SUPFAM" id="SSF88688">
    <property type="entry name" value="Families 57/38 glycoside transferase middle domain"/>
    <property type="match status" value="1"/>
</dbReference>
<evidence type="ECO:0000313" key="2">
    <source>
        <dbReference type="EMBL" id="KKK89438.1"/>
    </source>
</evidence>
<dbReference type="Pfam" id="PF09210">
    <property type="entry name" value="BE_C"/>
    <property type="match status" value="1"/>
</dbReference>
<name>A0A0F8Z6R7_9ZZZZ</name>